<name>A0A0C2XSP4_SERVB</name>
<keyword evidence="1" id="KW-1133">Transmembrane helix</keyword>
<evidence type="ECO:0000256" key="1">
    <source>
        <dbReference type="SAM" id="Phobius"/>
    </source>
</evidence>
<reference evidence="3" key="2">
    <citation type="submission" date="2015-01" db="EMBL/GenBank/DDBJ databases">
        <title>Evolutionary Origins and Diversification of the Mycorrhizal Mutualists.</title>
        <authorList>
            <consortium name="DOE Joint Genome Institute"/>
            <consortium name="Mycorrhizal Genomics Consortium"/>
            <person name="Kohler A."/>
            <person name="Kuo A."/>
            <person name="Nagy L.G."/>
            <person name="Floudas D."/>
            <person name="Copeland A."/>
            <person name="Barry K.W."/>
            <person name="Cichocki N."/>
            <person name="Veneault-Fourrey C."/>
            <person name="LaButti K."/>
            <person name="Lindquist E.A."/>
            <person name="Lipzen A."/>
            <person name="Lundell T."/>
            <person name="Morin E."/>
            <person name="Murat C."/>
            <person name="Riley R."/>
            <person name="Ohm R."/>
            <person name="Sun H."/>
            <person name="Tunlid A."/>
            <person name="Henrissat B."/>
            <person name="Grigoriev I.V."/>
            <person name="Hibbett D.S."/>
            <person name="Martin F."/>
        </authorList>
    </citation>
    <scope>NUCLEOTIDE SEQUENCE [LARGE SCALE GENOMIC DNA]</scope>
    <source>
        <strain evidence="3">MAFF 305830</strain>
    </source>
</reference>
<dbReference type="AlphaFoldDB" id="A0A0C2XSP4"/>
<dbReference type="Proteomes" id="UP000054097">
    <property type="component" value="Unassembled WGS sequence"/>
</dbReference>
<reference evidence="2 3" key="1">
    <citation type="submission" date="2014-04" db="EMBL/GenBank/DDBJ databases">
        <authorList>
            <consortium name="DOE Joint Genome Institute"/>
            <person name="Kuo A."/>
            <person name="Zuccaro A."/>
            <person name="Kohler A."/>
            <person name="Nagy L.G."/>
            <person name="Floudas D."/>
            <person name="Copeland A."/>
            <person name="Barry K.W."/>
            <person name="Cichocki N."/>
            <person name="Veneault-Fourrey C."/>
            <person name="LaButti K."/>
            <person name="Lindquist E.A."/>
            <person name="Lipzen A."/>
            <person name="Lundell T."/>
            <person name="Morin E."/>
            <person name="Murat C."/>
            <person name="Sun H."/>
            <person name="Tunlid A."/>
            <person name="Henrissat B."/>
            <person name="Grigoriev I.V."/>
            <person name="Hibbett D.S."/>
            <person name="Martin F."/>
            <person name="Nordberg H.P."/>
            <person name="Cantor M.N."/>
            <person name="Hua S.X."/>
        </authorList>
    </citation>
    <scope>NUCLEOTIDE SEQUENCE [LARGE SCALE GENOMIC DNA]</scope>
    <source>
        <strain evidence="2 3">MAFF 305830</strain>
    </source>
</reference>
<feature type="transmembrane region" description="Helical" evidence="1">
    <location>
        <begin position="85"/>
        <end position="105"/>
    </location>
</feature>
<keyword evidence="1" id="KW-0812">Transmembrane</keyword>
<gene>
    <name evidence="2" type="ORF">M408DRAFT_327332</name>
</gene>
<dbReference type="EMBL" id="KN824281">
    <property type="protein sequence ID" value="KIM31947.1"/>
    <property type="molecule type" value="Genomic_DNA"/>
</dbReference>
<keyword evidence="1" id="KW-0472">Membrane</keyword>
<feature type="transmembrane region" description="Helical" evidence="1">
    <location>
        <begin position="34"/>
        <end position="59"/>
    </location>
</feature>
<proteinExistence type="predicted"/>
<evidence type="ECO:0000313" key="2">
    <source>
        <dbReference type="EMBL" id="KIM31947.1"/>
    </source>
</evidence>
<evidence type="ECO:0000313" key="3">
    <source>
        <dbReference type="Proteomes" id="UP000054097"/>
    </source>
</evidence>
<feature type="transmembrane region" description="Helical" evidence="1">
    <location>
        <begin position="6"/>
        <end position="27"/>
    </location>
</feature>
<feature type="transmembrane region" description="Helical" evidence="1">
    <location>
        <begin position="126"/>
        <end position="145"/>
    </location>
</feature>
<dbReference type="OrthoDB" id="2803865at2759"/>
<accession>A0A0C2XSP4</accession>
<dbReference type="HOGENOM" id="CLU_053377_0_0_1"/>
<feature type="transmembrane region" description="Helical" evidence="1">
    <location>
        <begin position="157"/>
        <end position="179"/>
    </location>
</feature>
<organism evidence="2 3">
    <name type="scientific">Serendipita vermifera MAFF 305830</name>
    <dbReference type="NCBI Taxonomy" id="933852"/>
    <lineage>
        <taxon>Eukaryota</taxon>
        <taxon>Fungi</taxon>
        <taxon>Dikarya</taxon>
        <taxon>Basidiomycota</taxon>
        <taxon>Agaricomycotina</taxon>
        <taxon>Agaricomycetes</taxon>
        <taxon>Sebacinales</taxon>
        <taxon>Serendipitaceae</taxon>
        <taxon>Serendipita</taxon>
    </lineage>
</organism>
<sequence>MSPWLVLVGTDISFAIIGFAMISRVYALWNRDKWVLAGLCSLCILHIGYYTGVVTFAYINGSWQPATLPFTGCLVNLGFDKLWTMSVPTLVFETVNVSLIVYKTWSIAAQRGIRTPVVTMLLEDGVAYYVAIIVIQLLSLVSLLVPSDLTLPLVRPYPTFAIIGIACNRLFIRLQLLLLGKGKGQSGFTTNGAWSSAVPDFTYRDGGTDGELNVRIPHTRLGKRGHQRYQSITGLDSDIRMETIGKITPLHDEGPEEVLEDPNYQAQTLQNTAPKVEVMIKVDGDGPGPFASQKSILDPERHLGREDIGSLVISQMGRYN</sequence>
<keyword evidence="3" id="KW-1185">Reference proteome</keyword>
<protein>
    <submittedName>
        <fullName evidence="2">Uncharacterized protein</fullName>
    </submittedName>
</protein>